<evidence type="ECO:0000256" key="11">
    <source>
        <dbReference type="ARBA" id="ARBA00022833"/>
    </source>
</evidence>
<comment type="subcellular location">
    <subcellularLocation>
        <location evidence="3">Secreted</location>
    </subcellularLocation>
</comment>
<evidence type="ECO:0000256" key="13">
    <source>
        <dbReference type="ARBA" id="ARBA00023157"/>
    </source>
</evidence>
<comment type="caution">
    <text evidence="16">The sequence shown here is derived from an EMBL/GenBank/DDBJ whole genome shotgun (WGS) entry which is preliminary data.</text>
</comment>
<keyword evidence="11" id="KW-0862">Zinc</keyword>
<comment type="cofactor">
    <cofactor evidence="2">
        <name>Zn(2+)</name>
        <dbReference type="ChEBI" id="CHEBI:29105"/>
    </cofactor>
</comment>
<evidence type="ECO:0000256" key="9">
    <source>
        <dbReference type="ARBA" id="ARBA00022723"/>
    </source>
</evidence>
<evidence type="ECO:0000256" key="10">
    <source>
        <dbReference type="ARBA" id="ARBA00022801"/>
    </source>
</evidence>
<evidence type="ECO:0000256" key="7">
    <source>
        <dbReference type="ARBA" id="ARBA00022525"/>
    </source>
</evidence>
<dbReference type="EC" id="3.4.24.77" evidence="5"/>
<keyword evidence="10" id="KW-0378">Hydrolase</keyword>
<gene>
    <name evidence="16" type="ORF">GCM10009801_41450</name>
</gene>
<comment type="similarity">
    <text evidence="4">Belongs to the peptidase M7 family.</text>
</comment>
<dbReference type="GO" id="GO:0008237">
    <property type="term" value="F:metallopeptidase activity"/>
    <property type="evidence" value="ECO:0007669"/>
    <property type="project" value="UniProtKB-KW"/>
</dbReference>
<evidence type="ECO:0000256" key="8">
    <source>
        <dbReference type="ARBA" id="ARBA00022670"/>
    </source>
</evidence>
<evidence type="ECO:0000313" key="17">
    <source>
        <dbReference type="Proteomes" id="UP001500016"/>
    </source>
</evidence>
<keyword evidence="12 16" id="KW-0482">Metalloprotease</keyword>
<sequence>MNLRIPPRHFRLSLRVLVPLLAGLCALVGGQTLASAGTAEGPRASAAVVVTYDASGSEEFADAVEKGVGVWNEQVQNVELKPAGSGERADVTVLADDGWPRAQVPELGKGTVWMGRQAVNEGHDVVRIAAHEFGHILGLPDRKPGPCSSLMSGASAGPDCKNAIPNEAEKAEVESNFGSQYAELRDVRLDRVFVDRP</sequence>
<evidence type="ECO:0000256" key="15">
    <source>
        <dbReference type="SAM" id="SignalP"/>
    </source>
</evidence>
<reference evidence="16 17" key="1">
    <citation type="journal article" date="2019" name="Int. J. Syst. Evol. Microbiol.">
        <title>The Global Catalogue of Microorganisms (GCM) 10K type strain sequencing project: providing services to taxonomists for standard genome sequencing and annotation.</title>
        <authorList>
            <consortium name="The Broad Institute Genomics Platform"/>
            <consortium name="The Broad Institute Genome Sequencing Center for Infectious Disease"/>
            <person name="Wu L."/>
            <person name="Ma J."/>
        </authorList>
    </citation>
    <scope>NUCLEOTIDE SEQUENCE [LARGE SCALE GENOMIC DNA]</scope>
    <source>
        <strain evidence="16 17">JCM 15478</strain>
    </source>
</reference>
<keyword evidence="9" id="KW-0479">Metal-binding</keyword>
<protein>
    <recommendedName>
        <fullName evidence="6">Extracellular small neutral protease</fullName>
        <ecNumber evidence="5">3.4.24.77</ecNumber>
    </recommendedName>
    <alternativeName>
        <fullName evidence="14">Snapalysin</fullName>
    </alternativeName>
</protein>
<evidence type="ECO:0000256" key="5">
    <source>
        <dbReference type="ARBA" id="ARBA00012325"/>
    </source>
</evidence>
<name>A0ABN2W2I8_9ACTN</name>
<proteinExistence type="inferred from homology"/>
<keyword evidence="17" id="KW-1185">Reference proteome</keyword>
<evidence type="ECO:0000256" key="14">
    <source>
        <dbReference type="ARBA" id="ARBA00029927"/>
    </source>
</evidence>
<dbReference type="Gene3D" id="3.40.390.10">
    <property type="entry name" value="Collagenase (Catalytic Domain)"/>
    <property type="match status" value="1"/>
</dbReference>
<keyword evidence="8" id="KW-0645">Protease</keyword>
<feature type="chain" id="PRO_5045431554" description="Extracellular small neutral protease" evidence="15">
    <location>
        <begin position="35"/>
        <end position="197"/>
    </location>
</feature>
<dbReference type="EMBL" id="BAAAPE010000010">
    <property type="protein sequence ID" value="GAA2081995.1"/>
    <property type="molecule type" value="Genomic_DNA"/>
</dbReference>
<comment type="catalytic activity">
    <reaction evidence="1">
        <text>Hydrolyzes proteins with a preference for Tyr or Phe in the P1' position. Has no action on amino-acid p-nitroanilides.</text>
        <dbReference type="EC" id="3.4.24.77"/>
    </reaction>
</comment>
<dbReference type="InterPro" id="IPR000013">
    <property type="entry name" value="Peptidase_M7"/>
</dbReference>
<evidence type="ECO:0000256" key="12">
    <source>
        <dbReference type="ARBA" id="ARBA00023049"/>
    </source>
</evidence>
<dbReference type="PRINTS" id="PR00787">
    <property type="entry name" value="NEUTRALPTASE"/>
</dbReference>
<evidence type="ECO:0000256" key="1">
    <source>
        <dbReference type="ARBA" id="ARBA00000612"/>
    </source>
</evidence>
<feature type="signal peptide" evidence="15">
    <location>
        <begin position="1"/>
        <end position="34"/>
    </location>
</feature>
<dbReference type="SUPFAM" id="SSF55486">
    <property type="entry name" value="Metalloproteases ('zincins'), catalytic domain"/>
    <property type="match status" value="1"/>
</dbReference>
<dbReference type="InterPro" id="IPR024079">
    <property type="entry name" value="MetalloPept_cat_dom_sf"/>
</dbReference>
<dbReference type="Proteomes" id="UP001500016">
    <property type="component" value="Unassembled WGS sequence"/>
</dbReference>
<evidence type="ECO:0000256" key="3">
    <source>
        <dbReference type="ARBA" id="ARBA00004613"/>
    </source>
</evidence>
<evidence type="ECO:0000256" key="2">
    <source>
        <dbReference type="ARBA" id="ARBA00001947"/>
    </source>
</evidence>
<evidence type="ECO:0000256" key="6">
    <source>
        <dbReference type="ARBA" id="ARBA00019129"/>
    </source>
</evidence>
<organism evidence="16 17">
    <name type="scientific">Streptomyces albiaxialis</name>
    <dbReference type="NCBI Taxonomy" id="329523"/>
    <lineage>
        <taxon>Bacteria</taxon>
        <taxon>Bacillati</taxon>
        <taxon>Actinomycetota</taxon>
        <taxon>Actinomycetes</taxon>
        <taxon>Kitasatosporales</taxon>
        <taxon>Streptomycetaceae</taxon>
        <taxon>Streptomyces</taxon>
    </lineage>
</organism>
<accession>A0ABN2W2I8</accession>
<evidence type="ECO:0000313" key="16">
    <source>
        <dbReference type="EMBL" id="GAA2081995.1"/>
    </source>
</evidence>
<keyword evidence="15" id="KW-0732">Signal</keyword>
<dbReference type="Pfam" id="PF02031">
    <property type="entry name" value="Peptidase_M7"/>
    <property type="match status" value="1"/>
</dbReference>
<evidence type="ECO:0000256" key="4">
    <source>
        <dbReference type="ARBA" id="ARBA00006571"/>
    </source>
</evidence>
<keyword evidence="7" id="KW-0964">Secreted</keyword>
<keyword evidence="13" id="KW-1015">Disulfide bond</keyword>